<protein>
    <submittedName>
        <fullName evidence="1">Uncharacterized protein</fullName>
    </submittedName>
</protein>
<dbReference type="PATRIC" id="fig|1227271.3.peg.379"/>
<dbReference type="HOGENOM" id="CLU_065107_0_0_10"/>
<evidence type="ECO:0000313" key="2">
    <source>
        <dbReference type="Proteomes" id="UP000016630"/>
    </source>
</evidence>
<comment type="caution">
    <text evidence="1">The sequence shown here is derived from an EMBL/GenBank/DDBJ whole genome shotgun (WGS) entry which is preliminary data.</text>
</comment>
<name>A0A0E2LSU3_PORGN</name>
<gene>
    <name evidence="1" type="ORF">HMPREF1555_00418</name>
</gene>
<accession>A0A0E2LSU3</accession>
<dbReference type="EMBL" id="AWUW01000023">
    <property type="protein sequence ID" value="ERJ68404.1"/>
    <property type="molecule type" value="Genomic_DNA"/>
</dbReference>
<proteinExistence type="predicted"/>
<dbReference type="Proteomes" id="UP000016630">
    <property type="component" value="Unassembled WGS sequence"/>
</dbReference>
<sequence>MNENKLPPLCKAIGERVCLKREREKKLPFVEKIMQSRSISIFGMEKNTGKTETLNYIIRRLDAYRHRVALTSIGIDGEKSDQVTQTAKPEIVVPKGMIFVTSELHFLKKELIAEIIDVSEDRTALGRLITACSLEPGKILLSGPSTTGGLRKMITTLSNSGVQTTIVDGALSRKCLASPVVTDAMVLATGAALSINIPQLVRKTAAVYRLISLPTVEAELAEKLDPIEQGIWGIDESGNVYDLGIRSALMLNASNRNDLTRFGNRIYVSGAVSDNLLEQLRLSDDKICLIIRDFTRMFALPEAVDRFLQSKHEIKSLYGGKLLAVTINPVAPSGYKLKSEVLRREMEKALGIPVYDVRGLNTLEC</sequence>
<dbReference type="AlphaFoldDB" id="A0A0E2LSU3"/>
<reference evidence="1 2" key="1">
    <citation type="submission" date="2013-06" db="EMBL/GenBank/DDBJ databases">
        <authorList>
            <person name="Weinstock G."/>
            <person name="Sodergren E."/>
            <person name="Lobos E.A."/>
            <person name="Fulton L."/>
            <person name="Fulton R."/>
            <person name="Courtney L."/>
            <person name="Fronick C."/>
            <person name="O'Laughlin M."/>
            <person name="Godfrey J."/>
            <person name="Wilson R.M."/>
            <person name="Miner T."/>
            <person name="Farmer C."/>
            <person name="Delehaunty K."/>
            <person name="Cordes M."/>
            <person name="Minx P."/>
            <person name="Tomlinson C."/>
            <person name="Chen J."/>
            <person name="Wollam A."/>
            <person name="Pepin K.H."/>
            <person name="Bhonagiri V."/>
            <person name="Zhang X."/>
            <person name="Warren W."/>
            <person name="Mitreva M."/>
            <person name="Mardis E.R."/>
            <person name="Wilson R.K."/>
        </authorList>
    </citation>
    <scope>NUCLEOTIDE SEQUENCE [LARGE SCALE GENOMIC DNA]</scope>
    <source>
        <strain evidence="1 2">F0570</strain>
    </source>
</reference>
<organism evidence="1 2">
    <name type="scientific">Porphyromonas gingivalis F0570</name>
    <dbReference type="NCBI Taxonomy" id="1227271"/>
    <lineage>
        <taxon>Bacteria</taxon>
        <taxon>Pseudomonadati</taxon>
        <taxon>Bacteroidota</taxon>
        <taxon>Bacteroidia</taxon>
        <taxon>Bacteroidales</taxon>
        <taxon>Porphyromonadaceae</taxon>
        <taxon>Porphyromonas</taxon>
    </lineage>
</organism>
<evidence type="ECO:0000313" key="1">
    <source>
        <dbReference type="EMBL" id="ERJ68404.1"/>
    </source>
</evidence>